<name>A0ABN2VU52_9ACTN</name>
<dbReference type="Gene3D" id="3.50.50.60">
    <property type="entry name" value="FAD/NAD(P)-binding domain"/>
    <property type="match status" value="1"/>
</dbReference>
<evidence type="ECO:0000313" key="3">
    <source>
        <dbReference type="Proteomes" id="UP001501480"/>
    </source>
</evidence>
<evidence type="ECO:0000313" key="2">
    <source>
        <dbReference type="EMBL" id="GAA2072406.1"/>
    </source>
</evidence>
<organism evidence="2 3">
    <name type="scientific">Aeromicrobium halocynthiae</name>
    <dbReference type="NCBI Taxonomy" id="560557"/>
    <lineage>
        <taxon>Bacteria</taxon>
        <taxon>Bacillati</taxon>
        <taxon>Actinomycetota</taxon>
        <taxon>Actinomycetes</taxon>
        <taxon>Propionibacteriales</taxon>
        <taxon>Nocardioidaceae</taxon>
        <taxon>Aeromicrobium</taxon>
    </lineage>
</organism>
<comment type="caution">
    <text evidence="2">The sequence shown here is derived from an EMBL/GenBank/DDBJ whole genome shotgun (WGS) entry which is preliminary data.</text>
</comment>
<feature type="domain" description="Amine oxidase" evidence="1">
    <location>
        <begin position="37"/>
        <end position="491"/>
    </location>
</feature>
<gene>
    <name evidence="2" type="ORF">GCM10009821_08070</name>
</gene>
<dbReference type="InterPro" id="IPR050464">
    <property type="entry name" value="Zeta_carotene_desat/Oxidored"/>
</dbReference>
<evidence type="ECO:0000259" key="1">
    <source>
        <dbReference type="Pfam" id="PF01593"/>
    </source>
</evidence>
<dbReference type="PANTHER" id="PTHR42923:SF43">
    <property type="entry name" value="AMINE OXIDASE"/>
    <property type="match status" value="1"/>
</dbReference>
<reference evidence="2 3" key="1">
    <citation type="journal article" date="2019" name="Int. J. Syst. Evol. Microbiol.">
        <title>The Global Catalogue of Microorganisms (GCM) 10K type strain sequencing project: providing services to taxonomists for standard genome sequencing and annotation.</title>
        <authorList>
            <consortium name="The Broad Institute Genomics Platform"/>
            <consortium name="The Broad Institute Genome Sequencing Center for Infectious Disease"/>
            <person name="Wu L."/>
            <person name="Ma J."/>
        </authorList>
    </citation>
    <scope>NUCLEOTIDE SEQUENCE [LARGE SCALE GENOMIC DNA]</scope>
    <source>
        <strain evidence="2 3">JCM 15749</strain>
    </source>
</reference>
<dbReference type="InterPro" id="IPR036188">
    <property type="entry name" value="FAD/NAD-bd_sf"/>
</dbReference>
<dbReference type="RefSeq" id="WP_344324745.1">
    <property type="nucleotide sequence ID" value="NZ_BAAAPY010000002.1"/>
</dbReference>
<dbReference type="EMBL" id="BAAAPY010000002">
    <property type="protein sequence ID" value="GAA2072406.1"/>
    <property type="molecule type" value="Genomic_DNA"/>
</dbReference>
<proteinExistence type="predicted"/>
<dbReference type="InterPro" id="IPR002937">
    <property type="entry name" value="Amino_oxidase"/>
</dbReference>
<keyword evidence="3" id="KW-1185">Reference proteome</keyword>
<dbReference type="Proteomes" id="UP001501480">
    <property type="component" value="Unassembled WGS sequence"/>
</dbReference>
<dbReference type="PANTHER" id="PTHR42923">
    <property type="entry name" value="PROTOPORPHYRINOGEN OXIDASE"/>
    <property type="match status" value="1"/>
</dbReference>
<protein>
    <submittedName>
        <fullName evidence="2">FAD-dependent oxidoreductase</fullName>
    </submittedName>
</protein>
<sequence>MRPLPPGRDPRAVLHPAAPGAARLDDAKHVVVVGGGIAGLGAAVVLAERGVDVTLLEACDELGGRVRSWKTDDGSGRTMSRGFHAFFRQYYTLRALLRRVDPTLSHLVPVPDYPLQRADGLTDSFAALPVTPPLNLLAFVLRSPTFPVSALTQVDVASAMELVDCSYPASHERYDGESAQAFLDRLRFPEGARHLALEVFARSFFAHPDDFGAGELVGMFHTYFTGSREGLMFDVPDDDYDTVLWAPLGRYLEERGARVRTAARAESVTPDGDGWLVRVGAEDLRADAVVVATDPRVTRELVAPLPADDDARRDWQRRAQSARNAPPFGVLRVWLDGTVAPEREAFLGTSGYDLLDNVTVLERFEAGAARWTAEHGGSVVELHAYAADPTRDADLAGDGPLGLDTERLRARLMDALHAVYPETRGLGVVHEELLVEDDCGLVGTAPWRERLTVDTPYPGLALAGDGLRVDWPIALMERAATTGVLAANHLLAGWGVRGEDVWTVPLEGIARRIPGRRVR</sequence>
<accession>A0ABN2VU52</accession>
<dbReference type="Pfam" id="PF01593">
    <property type="entry name" value="Amino_oxidase"/>
    <property type="match status" value="1"/>
</dbReference>
<dbReference type="SUPFAM" id="SSF51905">
    <property type="entry name" value="FAD/NAD(P)-binding domain"/>
    <property type="match status" value="1"/>
</dbReference>